<gene>
    <name evidence="2" type="ORF">DTER00134_LOCUS2274</name>
</gene>
<feature type="region of interest" description="Disordered" evidence="1">
    <location>
        <begin position="87"/>
        <end position="125"/>
    </location>
</feature>
<dbReference type="EMBL" id="HBIP01004666">
    <property type="protein sequence ID" value="CAE0487228.1"/>
    <property type="molecule type" value="Transcribed_RNA"/>
</dbReference>
<reference evidence="2" key="1">
    <citation type="submission" date="2021-01" db="EMBL/GenBank/DDBJ databases">
        <authorList>
            <person name="Corre E."/>
            <person name="Pelletier E."/>
            <person name="Niang G."/>
            <person name="Scheremetjew M."/>
            <person name="Finn R."/>
            <person name="Kale V."/>
            <person name="Holt S."/>
            <person name="Cochrane G."/>
            <person name="Meng A."/>
            <person name="Brown T."/>
            <person name="Cohen L."/>
        </authorList>
    </citation>
    <scope>NUCLEOTIDE SEQUENCE</scope>
    <source>
        <strain evidence="2">CCMP1320</strain>
    </source>
</reference>
<sequence>MFSSHVPSNLQAVCFGVSMTKACAHDMRFMLYIVLCHRLGALARDSDMRASKLSRALEECEAHRRRFEDLEGCHSSVKQRLEAARASDDLFNRTSQRQQSLQENPPASPARRGEKIRYIPPTGFM</sequence>
<accession>A0A7S3VHP6</accession>
<dbReference type="AlphaFoldDB" id="A0A7S3VHP6"/>
<name>A0A7S3VHP6_DUNTE</name>
<feature type="compositionally biased region" description="Polar residues" evidence="1">
    <location>
        <begin position="92"/>
        <end position="105"/>
    </location>
</feature>
<organism evidence="2">
    <name type="scientific">Dunaliella tertiolecta</name>
    <name type="common">Green alga</name>
    <dbReference type="NCBI Taxonomy" id="3047"/>
    <lineage>
        <taxon>Eukaryota</taxon>
        <taxon>Viridiplantae</taxon>
        <taxon>Chlorophyta</taxon>
        <taxon>core chlorophytes</taxon>
        <taxon>Chlorophyceae</taxon>
        <taxon>CS clade</taxon>
        <taxon>Chlamydomonadales</taxon>
        <taxon>Dunaliellaceae</taxon>
        <taxon>Dunaliella</taxon>
    </lineage>
</organism>
<evidence type="ECO:0000256" key="1">
    <source>
        <dbReference type="SAM" id="MobiDB-lite"/>
    </source>
</evidence>
<evidence type="ECO:0000313" key="2">
    <source>
        <dbReference type="EMBL" id="CAE0487228.1"/>
    </source>
</evidence>
<protein>
    <submittedName>
        <fullName evidence="2">Uncharacterized protein</fullName>
    </submittedName>
</protein>
<proteinExistence type="predicted"/>